<evidence type="ECO:0000313" key="4">
    <source>
        <dbReference type="Proteomes" id="UP000334990"/>
    </source>
</evidence>
<evidence type="ECO:0000256" key="2">
    <source>
        <dbReference type="SAM" id="Phobius"/>
    </source>
</evidence>
<feature type="region of interest" description="Disordered" evidence="1">
    <location>
        <begin position="68"/>
        <end position="94"/>
    </location>
</feature>
<dbReference type="Proteomes" id="UP000334990">
    <property type="component" value="Unassembled WGS sequence"/>
</dbReference>
<sequence length="158" mass="16944">MSKNPWLPRGTNKKALLPRHTLTSKSPDQPKSLDRAASQDQLFGTSKSPWFGPDRANESVEAVDRLSALRDSDRHRPDADALAAAGGRGRPAGHVDVGVEGEGQACCSQKARQAEDMRTSDFRLLPSWFGSVRLTVAVILTAGSVAIVIVRAESVGAR</sequence>
<reference evidence="3 4" key="1">
    <citation type="submission" date="2019-10" db="EMBL/GenBank/DDBJ databases">
        <title>Whole genome shotgun sequence of Acrocarpospora corrugata NBRC 13972.</title>
        <authorList>
            <person name="Ichikawa N."/>
            <person name="Kimura A."/>
            <person name="Kitahashi Y."/>
            <person name="Komaki H."/>
            <person name="Oguchi A."/>
        </authorList>
    </citation>
    <scope>NUCLEOTIDE SEQUENCE [LARGE SCALE GENOMIC DNA]</scope>
    <source>
        <strain evidence="3 4">NBRC 13972</strain>
    </source>
</reference>
<dbReference type="RefSeq" id="WP_155338481.1">
    <property type="nucleotide sequence ID" value="NZ_BAAABN010000001.1"/>
</dbReference>
<feature type="transmembrane region" description="Helical" evidence="2">
    <location>
        <begin position="128"/>
        <end position="150"/>
    </location>
</feature>
<dbReference type="AlphaFoldDB" id="A0A5M3W1T6"/>
<evidence type="ECO:0000313" key="3">
    <source>
        <dbReference type="EMBL" id="GES02249.1"/>
    </source>
</evidence>
<organism evidence="3 4">
    <name type="scientific">Acrocarpospora corrugata</name>
    <dbReference type="NCBI Taxonomy" id="35763"/>
    <lineage>
        <taxon>Bacteria</taxon>
        <taxon>Bacillati</taxon>
        <taxon>Actinomycetota</taxon>
        <taxon>Actinomycetes</taxon>
        <taxon>Streptosporangiales</taxon>
        <taxon>Streptosporangiaceae</taxon>
        <taxon>Acrocarpospora</taxon>
    </lineage>
</organism>
<feature type="compositionally biased region" description="Basic and acidic residues" evidence="1">
    <location>
        <begin position="68"/>
        <end position="79"/>
    </location>
</feature>
<comment type="caution">
    <text evidence="3">The sequence shown here is derived from an EMBL/GenBank/DDBJ whole genome shotgun (WGS) entry which is preliminary data.</text>
</comment>
<evidence type="ECO:0000256" key="1">
    <source>
        <dbReference type="SAM" id="MobiDB-lite"/>
    </source>
</evidence>
<name>A0A5M3W1T6_9ACTN</name>
<keyword evidence="4" id="KW-1185">Reference proteome</keyword>
<keyword evidence="2" id="KW-0812">Transmembrane</keyword>
<accession>A0A5M3W1T6</accession>
<proteinExistence type="predicted"/>
<keyword evidence="2" id="KW-1133">Transmembrane helix</keyword>
<gene>
    <name evidence="3" type="ORF">Acor_43140</name>
</gene>
<protein>
    <submittedName>
        <fullName evidence="3">Uncharacterized protein</fullName>
    </submittedName>
</protein>
<feature type="region of interest" description="Disordered" evidence="1">
    <location>
        <begin position="1"/>
        <end position="56"/>
    </location>
</feature>
<dbReference type="EMBL" id="BLAD01000056">
    <property type="protein sequence ID" value="GES02249.1"/>
    <property type="molecule type" value="Genomic_DNA"/>
</dbReference>
<keyword evidence="2" id="KW-0472">Membrane</keyword>
<feature type="compositionally biased region" description="Polar residues" evidence="1">
    <location>
        <begin position="38"/>
        <end position="48"/>
    </location>
</feature>